<reference evidence="2" key="2">
    <citation type="submission" date="2018-05" db="EMBL/GenBank/DDBJ databases">
        <title>OpunRS2 (Oryza punctata Reference Sequence Version 2).</title>
        <authorList>
            <person name="Zhang J."/>
            <person name="Kudrna D."/>
            <person name="Lee S."/>
            <person name="Talag J."/>
            <person name="Welchert J."/>
            <person name="Wing R.A."/>
        </authorList>
    </citation>
    <scope>NUCLEOTIDE SEQUENCE [LARGE SCALE GENOMIC DNA]</scope>
</reference>
<feature type="region of interest" description="Disordered" evidence="1">
    <location>
        <begin position="1"/>
        <end position="22"/>
    </location>
</feature>
<feature type="region of interest" description="Disordered" evidence="1">
    <location>
        <begin position="51"/>
        <end position="71"/>
    </location>
</feature>
<protein>
    <submittedName>
        <fullName evidence="2">Uncharacterized protein</fullName>
    </submittedName>
</protein>
<name>A0A0E0MDW8_ORYPU</name>
<reference evidence="2" key="1">
    <citation type="submission" date="2015-04" db="UniProtKB">
        <authorList>
            <consortium name="EnsemblPlants"/>
        </authorList>
    </citation>
    <scope>IDENTIFICATION</scope>
</reference>
<organism evidence="2">
    <name type="scientific">Oryza punctata</name>
    <name type="common">Red rice</name>
    <dbReference type="NCBI Taxonomy" id="4537"/>
    <lineage>
        <taxon>Eukaryota</taxon>
        <taxon>Viridiplantae</taxon>
        <taxon>Streptophyta</taxon>
        <taxon>Embryophyta</taxon>
        <taxon>Tracheophyta</taxon>
        <taxon>Spermatophyta</taxon>
        <taxon>Magnoliopsida</taxon>
        <taxon>Liliopsida</taxon>
        <taxon>Poales</taxon>
        <taxon>Poaceae</taxon>
        <taxon>BOP clade</taxon>
        <taxon>Oryzoideae</taxon>
        <taxon>Oryzeae</taxon>
        <taxon>Oryzinae</taxon>
        <taxon>Oryza</taxon>
    </lineage>
</organism>
<evidence type="ECO:0000256" key="1">
    <source>
        <dbReference type="SAM" id="MobiDB-lite"/>
    </source>
</evidence>
<proteinExistence type="predicted"/>
<dbReference type="Proteomes" id="UP000026962">
    <property type="component" value="Chromosome 11"/>
</dbReference>
<dbReference type="AlphaFoldDB" id="A0A0E0MDW8"/>
<accession>A0A0E0MDW8</accession>
<dbReference type="EnsemblPlants" id="OPUNC11G06840.1">
    <property type="protein sequence ID" value="OPUNC11G06840.1"/>
    <property type="gene ID" value="OPUNC11G06840"/>
</dbReference>
<dbReference type="Gramene" id="OPUNC11G06840.1">
    <property type="protein sequence ID" value="OPUNC11G06840.1"/>
    <property type="gene ID" value="OPUNC11G06840"/>
</dbReference>
<keyword evidence="3" id="KW-1185">Reference proteome</keyword>
<sequence length="94" mass="10530">MKEKSWPLTNGSHSPRESEGGALGMCKEDAMVAWPTGGRRGAYTSRRSFLNAQRGGRPPLPTPSQPPLASAQWPRWEAGMVRRIARRVERVMER</sequence>
<dbReference type="HOGENOM" id="CLU_2389938_0_0_1"/>
<evidence type="ECO:0000313" key="2">
    <source>
        <dbReference type="EnsemblPlants" id="OPUNC11G06840.1"/>
    </source>
</evidence>
<evidence type="ECO:0000313" key="3">
    <source>
        <dbReference type="Proteomes" id="UP000026962"/>
    </source>
</evidence>